<protein>
    <submittedName>
        <fullName evidence="1">Uncharacterized protein</fullName>
    </submittedName>
</protein>
<gene>
    <name evidence="1" type="ORF">TFUB20_02478</name>
</gene>
<reference evidence="1 2" key="1">
    <citation type="submission" date="2016-09" db="EMBL/GenBank/DDBJ databases">
        <authorList>
            <person name="Capua I."/>
            <person name="De Benedictis P."/>
            <person name="Joannis T."/>
            <person name="Lombin L.H."/>
            <person name="Cattoli G."/>
        </authorList>
    </citation>
    <scope>NUCLEOTIDE SEQUENCE [LARGE SCALE GENOMIC DNA]</scope>
    <source>
        <strain evidence="1 2">UB20</strain>
    </source>
</reference>
<accession>A0A1D3UVV8</accession>
<evidence type="ECO:0000313" key="2">
    <source>
        <dbReference type="Proteomes" id="UP000182057"/>
    </source>
</evidence>
<sequence length="48" mass="5608">MLLPYKKHVHTITVDNSSEFADYQNLAKELLHTHLFPHPLLVLLRKKG</sequence>
<evidence type="ECO:0000313" key="1">
    <source>
        <dbReference type="EMBL" id="SCQ24394.1"/>
    </source>
</evidence>
<name>A0A1D3UVV8_TANFO</name>
<dbReference type="EMBL" id="FMMM01000078">
    <property type="protein sequence ID" value="SCQ24394.1"/>
    <property type="molecule type" value="Genomic_DNA"/>
</dbReference>
<organism evidence="1 2">
    <name type="scientific">Tannerella forsythia</name>
    <name type="common">Bacteroides forsythus</name>
    <dbReference type="NCBI Taxonomy" id="28112"/>
    <lineage>
        <taxon>Bacteria</taxon>
        <taxon>Pseudomonadati</taxon>
        <taxon>Bacteroidota</taxon>
        <taxon>Bacteroidia</taxon>
        <taxon>Bacteroidales</taxon>
        <taxon>Tannerellaceae</taxon>
        <taxon>Tannerella</taxon>
    </lineage>
</organism>
<dbReference type="Proteomes" id="UP000182057">
    <property type="component" value="Unassembled WGS sequence"/>
</dbReference>
<dbReference type="AlphaFoldDB" id="A0A1D3UVV8"/>
<proteinExistence type="predicted"/>